<keyword evidence="4" id="KW-0812">Transmembrane</keyword>
<comment type="similarity">
    <text evidence="1">Belongs to the glycosyltransferase 2 family.</text>
</comment>
<accession>A0A847D123</accession>
<evidence type="ECO:0000256" key="2">
    <source>
        <dbReference type="ARBA" id="ARBA00022676"/>
    </source>
</evidence>
<keyword evidence="2" id="KW-0328">Glycosyltransferase</keyword>
<dbReference type="Pfam" id="PF13641">
    <property type="entry name" value="Glyco_tranf_2_3"/>
    <property type="match status" value="1"/>
</dbReference>
<dbReference type="AlphaFoldDB" id="A0A847D123"/>
<dbReference type="GO" id="GO:0016757">
    <property type="term" value="F:glycosyltransferase activity"/>
    <property type="evidence" value="ECO:0007669"/>
    <property type="project" value="UniProtKB-KW"/>
</dbReference>
<evidence type="ECO:0000256" key="4">
    <source>
        <dbReference type="SAM" id="Phobius"/>
    </source>
</evidence>
<keyword evidence="4" id="KW-1133">Transmembrane helix</keyword>
<dbReference type="SUPFAM" id="SSF53448">
    <property type="entry name" value="Nucleotide-diphospho-sugar transferases"/>
    <property type="match status" value="1"/>
</dbReference>
<comment type="caution">
    <text evidence="5">The sequence shown here is derived from an EMBL/GenBank/DDBJ whole genome shotgun (WGS) entry which is preliminary data.</text>
</comment>
<evidence type="ECO:0000256" key="3">
    <source>
        <dbReference type="ARBA" id="ARBA00022679"/>
    </source>
</evidence>
<keyword evidence="4" id="KW-0472">Membrane</keyword>
<dbReference type="PANTHER" id="PTHR43179:SF12">
    <property type="entry name" value="GALACTOFURANOSYLTRANSFERASE GLFT2"/>
    <property type="match status" value="1"/>
</dbReference>
<evidence type="ECO:0000313" key="6">
    <source>
        <dbReference type="Proteomes" id="UP000545876"/>
    </source>
</evidence>
<dbReference type="PANTHER" id="PTHR43179">
    <property type="entry name" value="RHAMNOSYLTRANSFERASE WBBL"/>
    <property type="match status" value="1"/>
</dbReference>
<evidence type="ECO:0000313" key="5">
    <source>
        <dbReference type="EMBL" id="NLD25709.1"/>
    </source>
</evidence>
<keyword evidence="3 5" id="KW-0808">Transferase</keyword>
<dbReference type="EMBL" id="JAAZBX010000021">
    <property type="protein sequence ID" value="NLD25709.1"/>
    <property type="molecule type" value="Genomic_DNA"/>
</dbReference>
<proteinExistence type="inferred from homology"/>
<organism evidence="5 6">
    <name type="scientific">Candidatus Dojkabacteria bacterium</name>
    <dbReference type="NCBI Taxonomy" id="2099670"/>
    <lineage>
        <taxon>Bacteria</taxon>
        <taxon>Candidatus Dojkabacteria</taxon>
    </lineage>
</organism>
<dbReference type="InterPro" id="IPR029044">
    <property type="entry name" value="Nucleotide-diphossugar_trans"/>
</dbReference>
<name>A0A847D123_9BACT</name>
<protein>
    <submittedName>
        <fullName evidence="5">Glycosyltransferase family 2 protein</fullName>
    </submittedName>
</protein>
<reference evidence="5 6" key="1">
    <citation type="journal article" date="2020" name="Biotechnol. Biofuels">
        <title>New insights from the biogas microbiome by comprehensive genome-resolved metagenomics of nearly 1600 species originating from multiple anaerobic digesters.</title>
        <authorList>
            <person name="Campanaro S."/>
            <person name="Treu L."/>
            <person name="Rodriguez-R L.M."/>
            <person name="Kovalovszki A."/>
            <person name="Ziels R.M."/>
            <person name="Maus I."/>
            <person name="Zhu X."/>
            <person name="Kougias P.G."/>
            <person name="Basile A."/>
            <person name="Luo G."/>
            <person name="Schluter A."/>
            <person name="Konstantinidis K.T."/>
            <person name="Angelidaki I."/>
        </authorList>
    </citation>
    <scope>NUCLEOTIDE SEQUENCE [LARGE SCALE GENOMIC DNA]</scope>
    <source>
        <strain evidence="5">AS06rmzACSIP_65</strain>
    </source>
</reference>
<dbReference type="Gene3D" id="3.90.550.10">
    <property type="entry name" value="Spore Coat Polysaccharide Biosynthesis Protein SpsA, Chain A"/>
    <property type="match status" value="1"/>
</dbReference>
<gene>
    <name evidence="5" type="ORF">GX656_03695</name>
</gene>
<evidence type="ECO:0000256" key="1">
    <source>
        <dbReference type="ARBA" id="ARBA00006739"/>
    </source>
</evidence>
<sequence length="306" mass="34849">MNIETPLVVVVIANWNLREDLLECLGSLYETDYSRMHVIVVDNNSSDDSVASVEQQFPQTQLIKRSENGGYAVALNDGIRAGAILNPDFYLILNNDTLIPPDTIGKLVDTMLSDPRIAITAPKIIYHDHPERIFSLGDHITPWLPLPVRVGRKAFDRPAYSKTQEFDYLFGCALLMRAQSLKEVGLFDTSFFMYYEDSDICRRMRDAGWKNIRVGSALIRHKASLSSKLVPEQMVYLRARNRSWFYRRYRHGPLPAATFLALFFGSIKTILTYLFTGKRTQIRPYIHGALDGLRQAVPPLTGTSWD</sequence>
<dbReference type="Proteomes" id="UP000545876">
    <property type="component" value="Unassembled WGS sequence"/>
</dbReference>
<dbReference type="CDD" id="cd04186">
    <property type="entry name" value="GT_2_like_c"/>
    <property type="match status" value="1"/>
</dbReference>
<feature type="transmembrane region" description="Helical" evidence="4">
    <location>
        <begin position="256"/>
        <end position="275"/>
    </location>
</feature>